<sequence>MAGAGGEAWQRTARPTFRRGVRACALAVVGIVGMGHVCAAAEPDWDQAANIKDAAMRLAQIQRTQGATKAFQFIDACYRTHRLSSTYTKAFEACIAQDYLETQILTLIYGRLSPDTLKRMGAPTPQVLTSTMLQRVGSSFAQYNVSKERVAEFKKNIDEHGFPLFFKTLFPDAKMPVPNLGPGTGDKLPVEPPPAAKPDDPPADNKSPEQKSPETP</sequence>
<dbReference type="RefSeq" id="WP_154737832.1">
    <property type="nucleotide sequence ID" value="NZ_WMBQ01000001.1"/>
</dbReference>
<accession>A0A6I3KFH1</accession>
<keyword evidence="3" id="KW-1185">Reference proteome</keyword>
<reference evidence="2 3" key="1">
    <citation type="submission" date="2019-11" db="EMBL/GenBank/DDBJ databases">
        <title>Identification of a novel strain.</title>
        <authorList>
            <person name="Xu Q."/>
            <person name="Wang G."/>
        </authorList>
    </citation>
    <scope>NUCLEOTIDE SEQUENCE [LARGE SCALE GENOMIC DNA]</scope>
    <source>
        <strain evidence="3">xq</strain>
    </source>
</reference>
<evidence type="ECO:0000313" key="3">
    <source>
        <dbReference type="Proteomes" id="UP000440694"/>
    </source>
</evidence>
<feature type="region of interest" description="Disordered" evidence="1">
    <location>
        <begin position="176"/>
        <end position="216"/>
    </location>
</feature>
<protein>
    <submittedName>
        <fullName evidence="2">Uncharacterized protein</fullName>
    </submittedName>
</protein>
<dbReference type="EMBL" id="WMBQ01000001">
    <property type="protein sequence ID" value="MTD93278.1"/>
    <property type="molecule type" value="Genomic_DNA"/>
</dbReference>
<feature type="compositionally biased region" description="Basic and acidic residues" evidence="1">
    <location>
        <begin position="206"/>
        <end position="216"/>
    </location>
</feature>
<evidence type="ECO:0000313" key="2">
    <source>
        <dbReference type="EMBL" id="MTD93278.1"/>
    </source>
</evidence>
<proteinExistence type="predicted"/>
<evidence type="ECO:0000256" key="1">
    <source>
        <dbReference type="SAM" id="MobiDB-lite"/>
    </source>
</evidence>
<dbReference type="Proteomes" id="UP000440694">
    <property type="component" value="Unassembled WGS sequence"/>
</dbReference>
<organism evidence="2 3">
    <name type="scientific">Hyphomicrobium album</name>
    <dbReference type="NCBI Taxonomy" id="2665159"/>
    <lineage>
        <taxon>Bacteria</taxon>
        <taxon>Pseudomonadati</taxon>
        <taxon>Pseudomonadota</taxon>
        <taxon>Alphaproteobacteria</taxon>
        <taxon>Hyphomicrobiales</taxon>
        <taxon>Hyphomicrobiaceae</taxon>
        <taxon>Hyphomicrobium</taxon>
    </lineage>
</organism>
<dbReference type="AlphaFoldDB" id="A0A6I3KFH1"/>
<comment type="caution">
    <text evidence="2">The sequence shown here is derived from an EMBL/GenBank/DDBJ whole genome shotgun (WGS) entry which is preliminary data.</text>
</comment>
<name>A0A6I3KFH1_9HYPH</name>
<gene>
    <name evidence="2" type="ORF">GIW81_02890</name>
</gene>